<dbReference type="InterPro" id="IPR001807">
    <property type="entry name" value="ClC"/>
</dbReference>
<keyword evidence="7 12" id="KW-0406">Ion transport</keyword>
<dbReference type="GO" id="GO:0005254">
    <property type="term" value="F:chloride channel activity"/>
    <property type="evidence" value="ECO:0007669"/>
    <property type="project" value="UniProtKB-UniRule"/>
</dbReference>
<dbReference type="InterPro" id="IPR014743">
    <property type="entry name" value="Cl-channel_core"/>
</dbReference>
<dbReference type="OrthoDB" id="428525at2759"/>
<dbReference type="SMART" id="SM00116">
    <property type="entry name" value="CBS"/>
    <property type="match status" value="2"/>
</dbReference>
<evidence type="ECO:0000256" key="11">
    <source>
        <dbReference type="PROSITE-ProRule" id="PRU00703"/>
    </source>
</evidence>
<evidence type="ECO:0000256" key="9">
    <source>
        <dbReference type="ARBA" id="ARBA00023136"/>
    </source>
</evidence>
<dbReference type="PROSITE" id="PS51371">
    <property type="entry name" value="CBS"/>
    <property type="match status" value="1"/>
</dbReference>
<keyword evidence="9 12" id="KW-0472">Membrane</keyword>
<keyword evidence="10 12" id="KW-0868">Chloride</keyword>
<comment type="caution">
    <text evidence="14">The sequence shown here is derived from an EMBL/GenBank/DDBJ whole genome shotgun (WGS) entry which is preliminary data.</text>
</comment>
<keyword evidence="6 12" id="KW-1133">Transmembrane helix</keyword>
<dbReference type="Gene3D" id="1.10.3080.10">
    <property type="entry name" value="Clc chloride channel"/>
    <property type="match status" value="1"/>
</dbReference>
<dbReference type="InterPro" id="IPR000644">
    <property type="entry name" value="CBS_dom"/>
</dbReference>
<sequence length="369" mass="40991">MGNFKQFNCPEGHYNDLATLLLTTNDDAVRNIFSINTSTEYDTISLVIYFMLYCILGVITFGIAVPTGLFLPILLMGSAYGRMLGIAMQPYTKLDQGLYAVLGAASLMAGSMRMTVSICVIFLELTNNLLLLPITMLVLLIAKSVGDCFNKSIYEIILDLKGLPFLEAHPKPWMRNITVGDLATVKLPVVTLSGIEKVSRVVEVLQNTTHNGFPVVENITVSHVGQVSEVSGIVLRTHLLLALKKKCLMKEERRAKEWEIAGKITCVDVAERCGKIDDVAVTKEEMDMYVDLHPLTNRTPHTVVETMSVAKAMVQFREVGLRHMLVLPKHNGPAVPPLVGILTRQDLRAHNILSAFPHLEKSHESKRRR</sequence>
<reference evidence="14 15" key="1">
    <citation type="journal article" date="2018" name="Mol. Plant">
        <title>The genome of Artemisia annua provides insight into the evolution of Asteraceae family and artemisinin biosynthesis.</title>
        <authorList>
            <person name="Shen Q."/>
            <person name="Zhang L."/>
            <person name="Liao Z."/>
            <person name="Wang S."/>
            <person name="Yan T."/>
            <person name="Shi P."/>
            <person name="Liu M."/>
            <person name="Fu X."/>
            <person name="Pan Q."/>
            <person name="Wang Y."/>
            <person name="Lv Z."/>
            <person name="Lu X."/>
            <person name="Zhang F."/>
            <person name="Jiang W."/>
            <person name="Ma Y."/>
            <person name="Chen M."/>
            <person name="Hao X."/>
            <person name="Li L."/>
            <person name="Tang Y."/>
            <person name="Lv G."/>
            <person name="Zhou Y."/>
            <person name="Sun X."/>
            <person name="Brodelius P.E."/>
            <person name="Rose J.K.C."/>
            <person name="Tang K."/>
        </authorList>
    </citation>
    <scope>NUCLEOTIDE SEQUENCE [LARGE SCALE GENOMIC DNA]</scope>
    <source>
        <strain evidence="15">cv. Huhao1</strain>
        <tissue evidence="14">Leaf</tissue>
    </source>
</reference>
<dbReference type="PANTHER" id="PTHR11689">
    <property type="entry name" value="CHLORIDE CHANNEL PROTEIN CLC FAMILY MEMBER"/>
    <property type="match status" value="1"/>
</dbReference>
<organism evidence="14 15">
    <name type="scientific">Artemisia annua</name>
    <name type="common">Sweet wormwood</name>
    <dbReference type="NCBI Taxonomy" id="35608"/>
    <lineage>
        <taxon>Eukaryota</taxon>
        <taxon>Viridiplantae</taxon>
        <taxon>Streptophyta</taxon>
        <taxon>Embryophyta</taxon>
        <taxon>Tracheophyta</taxon>
        <taxon>Spermatophyta</taxon>
        <taxon>Magnoliopsida</taxon>
        <taxon>eudicotyledons</taxon>
        <taxon>Gunneridae</taxon>
        <taxon>Pentapetalae</taxon>
        <taxon>asterids</taxon>
        <taxon>campanulids</taxon>
        <taxon>Asterales</taxon>
        <taxon>Asteraceae</taxon>
        <taxon>Asteroideae</taxon>
        <taxon>Anthemideae</taxon>
        <taxon>Artemisiinae</taxon>
        <taxon>Artemisia</taxon>
    </lineage>
</organism>
<dbReference type="GO" id="GO:0009671">
    <property type="term" value="F:nitrate:proton symporter activity"/>
    <property type="evidence" value="ECO:0007669"/>
    <property type="project" value="TreeGrafter"/>
</dbReference>
<keyword evidence="4 12" id="KW-0812">Transmembrane</keyword>
<evidence type="ECO:0000256" key="3">
    <source>
        <dbReference type="ARBA" id="ARBA00022448"/>
    </source>
</evidence>
<evidence type="ECO:0000256" key="6">
    <source>
        <dbReference type="ARBA" id="ARBA00022989"/>
    </source>
</evidence>
<dbReference type="GO" id="GO:0009705">
    <property type="term" value="C:plant-type vacuole membrane"/>
    <property type="evidence" value="ECO:0007669"/>
    <property type="project" value="TreeGrafter"/>
</dbReference>
<keyword evidence="15" id="KW-1185">Reference proteome</keyword>
<keyword evidence="8 11" id="KW-0129">CBS domain</keyword>
<name>A0A2U1N1W1_ARTAN</name>
<dbReference type="AlphaFoldDB" id="A0A2U1N1W1"/>
<evidence type="ECO:0000313" key="14">
    <source>
        <dbReference type="EMBL" id="PWA67488.1"/>
    </source>
</evidence>
<feature type="transmembrane region" description="Helical" evidence="12">
    <location>
        <begin position="129"/>
        <end position="146"/>
    </location>
</feature>
<comment type="similarity">
    <text evidence="2 12">Belongs to the chloride channel (TC 2.A.49) family.</text>
</comment>
<evidence type="ECO:0000256" key="5">
    <source>
        <dbReference type="ARBA" id="ARBA00022737"/>
    </source>
</evidence>
<evidence type="ECO:0000256" key="10">
    <source>
        <dbReference type="ARBA" id="ARBA00023214"/>
    </source>
</evidence>
<evidence type="ECO:0000256" key="12">
    <source>
        <dbReference type="RuleBase" id="RU361221"/>
    </source>
</evidence>
<dbReference type="PRINTS" id="PR00762">
    <property type="entry name" value="CLCHANNEL"/>
</dbReference>
<dbReference type="Pfam" id="PF00654">
    <property type="entry name" value="Voltage_CLC"/>
    <property type="match status" value="1"/>
</dbReference>
<dbReference type="Pfam" id="PF00571">
    <property type="entry name" value="CBS"/>
    <property type="match status" value="1"/>
</dbReference>
<evidence type="ECO:0000256" key="1">
    <source>
        <dbReference type="ARBA" id="ARBA00004141"/>
    </source>
</evidence>
<evidence type="ECO:0000256" key="7">
    <source>
        <dbReference type="ARBA" id="ARBA00023065"/>
    </source>
</evidence>
<protein>
    <recommendedName>
        <fullName evidence="12">Chloride channel protein</fullName>
    </recommendedName>
</protein>
<comment type="caution">
    <text evidence="12">Lacks conserved residue(s) required for the propagation of feature annotation.</text>
</comment>
<gene>
    <name evidence="14" type="ORF">CTI12_AA317060</name>
</gene>
<keyword evidence="3 12" id="KW-0813">Transport</keyword>
<dbReference type="InterPro" id="IPR051280">
    <property type="entry name" value="Cl-channel/antiporter"/>
</dbReference>
<evidence type="ECO:0000256" key="2">
    <source>
        <dbReference type="ARBA" id="ARBA00009476"/>
    </source>
</evidence>
<dbReference type="EMBL" id="PKPP01003825">
    <property type="protein sequence ID" value="PWA67488.1"/>
    <property type="molecule type" value="Genomic_DNA"/>
</dbReference>
<feature type="domain" description="CBS" evidence="13">
    <location>
        <begin position="296"/>
        <end position="360"/>
    </location>
</feature>
<accession>A0A2U1N1W1</accession>
<comment type="subcellular location">
    <subcellularLocation>
        <location evidence="1 12">Membrane</location>
        <topology evidence="1 12">Multi-pass membrane protein</topology>
    </subcellularLocation>
</comment>
<feature type="transmembrane region" description="Helical" evidence="12">
    <location>
        <begin position="46"/>
        <end position="76"/>
    </location>
</feature>
<dbReference type="SUPFAM" id="SSF54631">
    <property type="entry name" value="CBS-domain pair"/>
    <property type="match status" value="1"/>
</dbReference>
<evidence type="ECO:0000256" key="4">
    <source>
        <dbReference type="ARBA" id="ARBA00022692"/>
    </source>
</evidence>
<keyword evidence="5" id="KW-0677">Repeat</keyword>
<evidence type="ECO:0000313" key="15">
    <source>
        <dbReference type="Proteomes" id="UP000245207"/>
    </source>
</evidence>
<proteinExistence type="inferred from homology"/>
<dbReference type="SUPFAM" id="SSF81340">
    <property type="entry name" value="Clc chloride channel"/>
    <property type="match status" value="1"/>
</dbReference>
<evidence type="ECO:0000259" key="13">
    <source>
        <dbReference type="PROSITE" id="PS51371"/>
    </source>
</evidence>
<dbReference type="STRING" id="35608.A0A2U1N1W1"/>
<dbReference type="Gene3D" id="3.10.580.10">
    <property type="entry name" value="CBS-domain"/>
    <property type="match status" value="1"/>
</dbReference>
<dbReference type="Proteomes" id="UP000245207">
    <property type="component" value="Unassembled WGS sequence"/>
</dbReference>
<evidence type="ECO:0000256" key="8">
    <source>
        <dbReference type="ARBA" id="ARBA00023122"/>
    </source>
</evidence>
<dbReference type="InterPro" id="IPR046342">
    <property type="entry name" value="CBS_dom_sf"/>
</dbReference>
<dbReference type="PANTHER" id="PTHR11689:SF67">
    <property type="entry name" value="CHLORIDE CHANNEL PROTEIN CLC-A"/>
    <property type="match status" value="1"/>
</dbReference>